<comment type="caution">
    <text evidence="3">The sequence shown here is derived from an EMBL/GenBank/DDBJ whole genome shotgun (WGS) entry which is preliminary data.</text>
</comment>
<dbReference type="InterPro" id="IPR037175">
    <property type="entry name" value="KFase_sf"/>
</dbReference>
<dbReference type="Pfam" id="PF04199">
    <property type="entry name" value="Cyclase"/>
    <property type="match status" value="1"/>
</dbReference>
<feature type="chain" id="PRO_5043832074" description="Kynurenine formamidase" evidence="2">
    <location>
        <begin position="17"/>
        <end position="270"/>
    </location>
</feature>
<dbReference type="Gene3D" id="3.50.30.50">
    <property type="entry name" value="Putative cyclase"/>
    <property type="match status" value="1"/>
</dbReference>
<evidence type="ECO:0008006" key="5">
    <source>
        <dbReference type="Google" id="ProtNLM"/>
    </source>
</evidence>
<protein>
    <recommendedName>
        <fullName evidence="5">Kynurenine formamidase</fullName>
    </recommendedName>
</protein>
<dbReference type="EMBL" id="JAFNEN010000821">
    <property type="protein sequence ID" value="KAG8177104.1"/>
    <property type="molecule type" value="Genomic_DNA"/>
</dbReference>
<proteinExistence type="inferred from homology"/>
<dbReference type="PANTHER" id="PTHR31118">
    <property type="entry name" value="CYCLASE-LIKE PROTEIN 2"/>
    <property type="match status" value="1"/>
</dbReference>
<evidence type="ECO:0000256" key="2">
    <source>
        <dbReference type="SAM" id="SignalP"/>
    </source>
</evidence>
<gene>
    <name evidence="3" type="ORF">JTE90_015248</name>
</gene>
<sequence>MRVLLIYMCVAFGVYGAPLRRHVVDMTYTFDETTQYYPTLKKYERDTLIINEDPKDPYSAWIQLEEYASSTHAGTHMDAPRHFNKNGKTIDQLDITNFIAPAAVVDITRKAELNPDAEATVEDLLHWESVTGQSLNGTILMLKTGWGKKWGDKAAYYGTPVENPNPSQLHYPGISSGAAQWLVDNRNILGIGIDTVSFDSGASKGYPAHKILLGHGIFALENVAKMEDIPIYGAELHVMPMKIGGGSGAPTRVIAIFPEVVFPSTDFCHT</sequence>
<dbReference type="Proteomes" id="UP000827092">
    <property type="component" value="Unassembled WGS sequence"/>
</dbReference>
<name>A0AAV6TZA0_9ARAC</name>
<dbReference type="PANTHER" id="PTHR31118:SF12">
    <property type="entry name" value="CYCLASE-LIKE PROTEIN 2"/>
    <property type="match status" value="1"/>
</dbReference>
<keyword evidence="2" id="KW-0732">Signal</keyword>
<dbReference type="GO" id="GO:0004061">
    <property type="term" value="F:arylformamidase activity"/>
    <property type="evidence" value="ECO:0007669"/>
    <property type="project" value="InterPro"/>
</dbReference>
<reference evidence="3 4" key="1">
    <citation type="journal article" date="2022" name="Nat. Ecol. Evol.">
        <title>A masculinizing supergene underlies an exaggerated male reproductive morph in a spider.</title>
        <authorList>
            <person name="Hendrickx F."/>
            <person name="De Corte Z."/>
            <person name="Sonet G."/>
            <person name="Van Belleghem S.M."/>
            <person name="Kostlbacher S."/>
            <person name="Vangestel C."/>
        </authorList>
    </citation>
    <scope>NUCLEOTIDE SEQUENCE [LARGE SCALE GENOMIC DNA]</scope>
    <source>
        <strain evidence="3">W744_W776</strain>
    </source>
</reference>
<comment type="similarity">
    <text evidence="1">Belongs to the Cyclase 1 superfamily.</text>
</comment>
<feature type="signal peptide" evidence="2">
    <location>
        <begin position="1"/>
        <end position="16"/>
    </location>
</feature>
<organism evidence="3 4">
    <name type="scientific">Oedothorax gibbosus</name>
    <dbReference type="NCBI Taxonomy" id="931172"/>
    <lineage>
        <taxon>Eukaryota</taxon>
        <taxon>Metazoa</taxon>
        <taxon>Ecdysozoa</taxon>
        <taxon>Arthropoda</taxon>
        <taxon>Chelicerata</taxon>
        <taxon>Arachnida</taxon>
        <taxon>Araneae</taxon>
        <taxon>Araneomorphae</taxon>
        <taxon>Entelegynae</taxon>
        <taxon>Araneoidea</taxon>
        <taxon>Linyphiidae</taxon>
        <taxon>Erigoninae</taxon>
        <taxon>Oedothorax</taxon>
    </lineage>
</organism>
<dbReference type="InterPro" id="IPR007325">
    <property type="entry name" value="KFase/CYL"/>
</dbReference>
<keyword evidence="4" id="KW-1185">Reference proteome</keyword>
<evidence type="ECO:0000256" key="1">
    <source>
        <dbReference type="ARBA" id="ARBA00007865"/>
    </source>
</evidence>
<dbReference type="SUPFAM" id="SSF102198">
    <property type="entry name" value="Putative cyclase"/>
    <property type="match status" value="1"/>
</dbReference>
<evidence type="ECO:0000313" key="3">
    <source>
        <dbReference type="EMBL" id="KAG8177104.1"/>
    </source>
</evidence>
<dbReference type="AlphaFoldDB" id="A0AAV6TZA0"/>
<accession>A0AAV6TZA0</accession>
<dbReference type="GO" id="GO:0019441">
    <property type="term" value="P:L-tryptophan catabolic process to kynurenine"/>
    <property type="evidence" value="ECO:0007669"/>
    <property type="project" value="InterPro"/>
</dbReference>
<evidence type="ECO:0000313" key="4">
    <source>
        <dbReference type="Proteomes" id="UP000827092"/>
    </source>
</evidence>